<dbReference type="AlphaFoldDB" id="A0A4R2QEB5"/>
<sequence length="309" mass="32713">MTTLTAAELRGIWASALLPLDQSDEIDYARLDAALAVQLASGVQGIYTNGTAGEFHTLTEAEYDRLHELVTGRCADAGVPVQLGASQPSGQLSLDRIRRAARLRPAAIQVILPDWLPLHADEVRAAVHGMAEAADGVPLVLYQPPYAKTQVDPVLYGRLATEVPALIGIKVPGGDDDWYARMAEHAGGLAIFVAGHTLASGYARGAVGSYANVACLHPAGAARWYGLMRTDLSAALAAEGRLRAFFDEHIAPLAAEGYCDPALDKTLAAIGDWAPIGTRVRWPHRSVDPAVVTGLRAAATKAIPEFVGR</sequence>
<dbReference type="Pfam" id="PF00701">
    <property type="entry name" value="DHDPS"/>
    <property type="match status" value="1"/>
</dbReference>
<dbReference type="SMART" id="SM01130">
    <property type="entry name" value="DHDPS"/>
    <property type="match status" value="1"/>
</dbReference>
<keyword evidence="6" id="KW-1185">Reference proteome</keyword>
<evidence type="ECO:0000313" key="5">
    <source>
        <dbReference type="EMBL" id="TCP46804.1"/>
    </source>
</evidence>
<dbReference type="InterPro" id="IPR013785">
    <property type="entry name" value="Aldolase_TIM"/>
</dbReference>
<dbReference type="SUPFAM" id="SSF51569">
    <property type="entry name" value="Aldolase"/>
    <property type="match status" value="1"/>
</dbReference>
<dbReference type="PANTHER" id="PTHR12128">
    <property type="entry name" value="DIHYDRODIPICOLINATE SYNTHASE"/>
    <property type="match status" value="1"/>
</dbReference>
<dbReference type="Proteomes" id="UP000294911">
    <property type="component" value="Unassembled WGS sequence"/>
</dbReference>
<dbReference type="EMBL" id="SLXQ01000013">
    <property type="protein sequence ID" value="TCP46804.1"/>
    <property type="molecule type" value="Genomic_DNA"/>
</dbReference>
<accession>A0A4R2QEB5</accession>
<dbReference type="GO" id="GO:0008840">
    <property type="term" value="F:4-hydroxy-tetrahydrodipicolinate synthase activity"/>
    <property type="evidence" value="ECO:0007669"/>
    <property type="project" value="TreeGrafter"/>
</dbReference>
<evidence type="ECO:0000256" key="1">
    <source>
        <dbReference type="ARBA" id="ARBA00007592"/>
    </source>
</evidence>
<dbReference type="PANTHER" id="PTHR12128:SF66">
    <property type="entry name" value="4-HYDROXY-2-OXOGLUTARATE ALDOLASE, MITOCHONDRIAL"/>
    <property type="match status" value="1"/>
</dbReference>
<evidence type="ECO:0000313" key="6">
    <source>
        <dbReference type="Proteomes" id="UP000294911"/>
    </source>
</evidence>
<name>A0A4R2QEB5_9PSEU</name>
<feature type="active site" description="Schiff-base intermediate with substrate" evidence="4">
    <location>
        <position position="170"/>
    </location>
</feature>
<gene>
    <name evidence="5" type="ORF">EV191_11381</name>
</gene>
<keyword evidence="2 3" id="KW-0456">Lyase</keyword>
<dbReference type="PIRSF" id="PIRSF001365">
    <property type="entry name" value="DHDPS"/>
    <property type="match status" value="1"/>
</dbReference>
<evidence type="ECO:0000256" key="3">
    <source>
        <dbReference type="PIRNR" id="PIRNR001365"/>
    </source>
</evidence>
<dbReference type="InterPro" id="IPR002220">
    <property type="entry name" value="DapA-like"/>
</dbReference>
<proteinExistence type="inferred from homology"/>
<dbReference type="CDD" id="cd00408">
    <property type="entry name" value="DHDPS-like"/>
    <property type="match status" value="1"/>
</dbReference>
<protein>
    <submittedName>
        <fullName evidence="5">Dihydrodipicolinate synthase/N-acetylneuraminate lyase</fullName>
    </submittedName>
</protein>
<comment type="similarity">
    <text evidence="1 3">Belongs to the DapA family.</text>
</comment>
<dbReference type="RefSeq" id="WP_132879506.1">
    <property type="nucleotide sequence ID" value="NZ_SLXQ01000013.1"/>
</dbReference>
<dbReference type="OrthoDB" id="9778880at2"/>
<evidence type="ECO:0000256" key="4">
    <source>
        <dbReference type="PIRSR" id="PIRSR001365-1"/>
    </source>
</evidence>
<dbReference type="Gene3D" id="3.20.20.70">
    <property type="entry name" value="Aldolase class I"/>
    <property type="match status" value="1"/>
</dbReference>
<comment type="caution">
    <text evidence="5">The sequence shown here is derived from an EMBL/GenBank/DDBJ whole genome shotgun (WGS) entry which is preliminary data.</text>
</comment>
<evidence type="ECO:0000256" key="2">
    <source>
        <dbReference type="ARBA" id="ARBA00023239"/>
    </source>
</evidence>
<organism evidence="5 6">
    <name type="scientific">Tamaricihabitans halophyticus</name>
    <dbReference type="NCBI Taxonomy" id="1262583"/>
    <lineage>
        <taxon>Bacteria</taxon>
        <taxon>Bacillati</taxon>
        <taxon>Actinomycetota</taxon>
        <taxon>Actinomycetes</taxon>
        <taxon>Pseudonocardiales</taxon>
        <taxon>Pseudonocardiaceae</taxon>
        <taxon>Tamaricihabitans</taxon>
    </lineage>
</organism>
<reference evidence="5 6" key="1">
    <citation type="submission" date="2019-03" db="EMBL/GenBank/DDBJ databases">
        <title>Genomic Encyclopedia of Type Strains, Phase IV (KMG-IV): sequencing the most valuable type-strain genomes for metagenomic binning, comparative biology and taxonomic classification.</title>
        <authorList>
            <person name="Goeker M."/>
        </authorList>
    </citation>
    <scope>NUCLEOTIDE SEQUENCE [LARGE SCALE GENOMIC DNA]</scope>
    <source>
        <strain evidence="5 6">DSM 45765</strain>
    </source>
</reference>
<feature type="active site" description="Proton donor/acceptor" evidence="4">
    <location>
        <position position="142"/>
    </location>
</feature>